<evidence type="ECO:0000313" key="1">
    <source>
        <dbReference type="EMBL" id="CAG9950508.1"/>
    </source>
</evidence>
<dbReference type="EMBL" id="CADEHS020000178">
    <property type="protein sequence ID" value="CAG9950508.1"/>
    <property type="molecule type" value="Genomic_DNA"/>
</dbReference>
<gene>
    <name evidence="1" type="ORF">CRV2_00019073</name>
</gene>
<name>A0ACA9UD27_BIOOC</name>
<sequence>MSMLSSAFRCTCRAAFACSEERDGHFKEEQTKQLQQRQLVFDLQQHLEQSLSHSKAEENDLRRLPEPLHTGQYESLAKHKDRDGYHCPRDDCFVKPAEKLAGFRAHYGTHIKLKRPCPICVPSWISGTSIEWIRHVRRHETESEIDARFIRDKCEELFRGIDEELLLVHPRPKTVRSERVQKRTQEAAGVSMDQSISQKPKLTNVLKNHTAEAAHENGEILLHAAARPSSNVCPTMNNVNTQNISLHFGSATLTNTIAEPWPENMTTNESGVSVRTDGMDSYLLHMQDAPAIYDAMNYFMSGSGA</sequence>
<comment type="caution">
    <text evidence="1">The sequence shown here is derived from an EMBL/GenBank/DDBJ whole genome shotgun (WGS) entry which is preliminary data.</text>
</comment>
<reference evidence="1" key="2">
    <citation type="submission" date="2021-10" db="EMBL/GenBank/DDBJ databases">
        <authorList>
            <person name="Piombo E."/>
        </authorList>
    </citation>
    <scope>NUCLEOTIDE SEQUENCE</scope>
</reference>
<keyword evidence="2" id="KW-1185">Reference proteome</keyword>
<evidence type="ECO:0000313" key="2">
    <source>
        <dbReference type="Proteomes" id="UP000836387"/>
    </source>
</evidence>
<organism evidence="1 2">
    <name type="scientific">Clonostachys rosea f. rosea IK726</name>
    <dbReference type="NCBI Taxonomy" id="1349383"/>
    <lineage>
        <taxon>Eukaryota</taxon>
        <taxon>Fungi</taxon>
        <taxon>Dikarya</taxon>
        <taxon>Ascomycota</taxon>
        <taxon>Pezizomycotina</taxon>
        <taxon>Sordariomycetes</taxon>
        <taxon>Hypocreomycetidae</taxon>
        <taxon>Hypocreales</taxon>
        <taxon>Bionectriaceae</taxon>
        <taxon>Clonostachys</taxon>
    </lineage>
</organism>
<dbReference type="Proteomes" id="UP000836387">
    <property type="component" value="Unassembled WGS sequence"/>
</dbReference>
<protein>
    <submittedName>
        <fullName evidence="1">Uncharacterized protein</fullName>
    </submittedName>
</protein>
<proteinExistence type="predicted"/>
<accession>A0ACA9UD27</accession>
<reference evidence="1" key="1">
    <citation type="submission" date="2020-04" db="EMBL/GenBank/DDBJ databases">
        <authorList>
            <person name="Broberg M."/>
        </authorList>
    </citation>
    <scope>NUCLEOTIDE SEQUENCE</scope>
</reference>